<evidence type="ECO:0000256" key="8">
    <source>
        <dbReference type="PIRNR" id="PIRNR028784"/>
    </source>
</evidence>
<feature type="transmembrane region" description="Helical" evidence="9">
    <location>
        <begin position="47"/>
        <end position="67"/>
    </location>
</feature>
<dbReference type="InterPro" id="IPR007208">
    <property type="entry name" value="MrpF/PhaF-like"/>
</dbReference>
<accession>A0A9D1TK72</accession>
<evidence type="ECO:0000256" key="7">
    <source>
        <dbReference type="ARBA" id="ARBA00023136"/>
    </source>
</evidence>
<evidence type="ECO:0000313" key="11">
    <source>
        <dbReference type="Proteomes" id="UP000823937"/>
    </source>
</evidence>
<dbReference type="PANTHER" id="PTHR34702">
    <property type="entry name" value="NA(+)/H(+) ANTIPORTER SUBUNIT F1"/>
    <property type="match status" value="1"/>
</dbReference>
<evidence type="ECO:0000256" key="5">
    <source>
        <dbReference type="ARBA" id="ARBA00022692"/>
    </source>
</evidence>
<proteinExistence type="inferred from homology"/>
<keyword evidence="8" id="KW-0406">Ion transport</keyword>
<evidence type="ECO:0000256" key="9">
    <source>
        <dbReference type="SAM" id="Phobius"/>
    </source>
</evidence>
<reference evidence="10" key="1">
    <citation type="journal article" date="2021" name="PeerJ">
        <title>Extensive microbial diversity within the chicken gut microbiome revealed by metagenomics and culture.</title>
        <authorList>
            <person name="Gilroy R."/>
            <person name="Ravi A."/>
            <person name="Getino M."/>
            <person name="Pursley I."/>
            <person name="Horton D.L."/>
            <person name="Alikhan N.F."/>
            <person name="Baker D."/>
            <person name="Gharbi K."/>
            <person name="Hall N."/>
            <person name="Watson M."/>
            <person name="Adriaenssens E.M."/>
            <person name="Foster-Nyarko E."/>
            <person name="Jarju S."/>
            <person name="Secka A."/>
            <person name="Antonio M."/>
            <person name="Oren A."/>
            <person name="Chaudhuri R.R."/>
            <person name="La Ragione R."/>
            <person name="Hildebrand F."/>
            <person name="Pallen M.J."/>
        </authorList>
    </citation>
    <scope>NUCLEOTIDE SEQUENCE</scope>
    <source>
        <strain evidence="10">CHK169-2315</strain>
    </source>
</reference>
<keyword evidence="5 9" id="KW-0812">Transmembrane</keyword>
<dbReference type="Proteomes" id="UP000823937">
    <property type="component" value="Unassembled WGS sequence"/>
</dbReference>
<keyword evidence="7 8" id="KW-0472">Membrane</keyword>
<dbReference type="AlphaFoldDB" id="A0A9D1TK72"/>
<evidence type="ECO:0000256" key="2">
    <source>
        <dbReference type="ARBA" id="ARBA00009212"/>
    </source>
</evidence>
<keyword evidence="3 8" id="KW-0813">Transport</keyword>
<comment type="subcellular location">
    <subcellularLocation>
        <location evidence="1 8">Cell membrane</location>
        <topology evidence="1 8">Multi-pass membrane protein</topology>
    </subcellularLocation>
</comment>
<dbReference type="PANTHER" id="PTHR34702:SF1">
    <property type="entry name" value="NA(+)_H(+) ANTIPORTER SUBUNIT F"/>
    <property type="match status" value="1"/>
</dbReference>
<keyword evidence="4 8" id="KW-1003">Cell membrane</keyword>
<name>A0A9D1TK72_9BACI</name>
<dbReference type="PIRSF" id="PIRSF028784">
    <property type="entry name" value="MrpF"/>
    <property type="match status" value="1"/>
</dbReference>
<protein>
    <submittedName>
        <fullName evidence="10">Na(+)/H(+) antiporter subunit F</fullName>
    </submittedName>
</protein>
<evidence type="ECO:0000256" key="3">
    <source>
        <dbReference type="ARBA" id="ARBA00022448"/>
    </source>
</evidence>
<comment type="caution">
    <text evidence="10">The sequence shown here is derived from an EMBL/GenBank/DDBJ whole genome shotgun (WGS) entry which is preliminary data.</text>
</comment>
<reference evidence="10" key="2">
    <citation type="submission" date="2021-04" db="EMBL/GenBank/DDBJ databases">
        <authorList>
            <person name="Gilroy R."/>
        </authorList>
    </citation>
    <scope>NUCLEOTIDE SEQUENCE</scope>
    <source>
        <strain evidence="10">CHK169-2315</strain>
    </source>
</reference>
<keyword evidence="6 9" id="KW-1133">Transmembrane helix</keyword>
<evidence type="ECO:0000256" key="1">
    <source>
        <dbReference type="ARBA" id="ARBA00004651"/>
    </source>
</evidence>
<sequence length="103" mass="11047">MIDVLHVVEHILYITTLICITGIALSLILLIYRVLIGPSNPDRATALDVIGVCLMATAALTSILLATTKLNDVILLIGILSFIGTLALAKYLEMGVIIDRDSD</sequence>
<dbReference type="Pfam" id="PF04066">
    <property type="entry name" value="MrpF_PhaF"/>
    <property type="match status" value="1"/>
</dbReference>
<evidence type="ECO:0000313" key="10">
    <source>
        <dbReference type="EMBL" id="HIV74067.1"/>
    </source>
</evidence>
<comment type="similarity">
    <text evidence="2 8">Belongs to the CPA3 antiporters (TC 2.A.63) subunit F family.</text>
</comment>
<feature type="transmembrane region" description="Helical" evidence="9">
    <location>
        <begin position="73"/>
        <end position="92"/>
    </location>
</feature>
<dbReference type="GO" id="GO:0015385">
    <property type="term" value="F:sodium:proton antiporter activity"/>
    <property type="evidence" value="ECO:0007669"/>
    <property type="project" value="TreeGrafter"/>
</dbReference>
<feature type="transmembrane region" description="Helical" evidence="9">
    <location>
        <begin position="12"/>
        <end position="35"/>
    </location>
</feature>
<keyword evidence="8" id="KW-0050">Antiport</keyword>
<gene>
    <name evidence="10" type="ORF">H9895_03185</name>
</gene>
<organism evidence="10 11">
    <name type="scientific">Candidatus Pseudogracilibacillus intestinigallinarum</name>
    <dbReference type="NCBI Taxonomy" id="2838742"/>
    <lineage>
        <taxon>Bacteria</taxon>
        <taxon>Bacillati</taxon>
        <taxon>Bacillota</taxon>
        <taxon>Bacilli</taxon>
        <taxon>Bacillales</taxon>
        <taxon>Bacillaceae</taxon>
        <taxon>Pseudogracilibacillus</taxon>
    </lineage>
</organism>
<evidence type="ECO:0000256" key="4">
    <source>
        <dbReference type="ARBA" id="ARBA00022475"/>
    </source>
</evidence>
<evidence type="ECO:0000256" key="6">
    <source>
        <dbReference type="ARBA" id="ARBA00022989"/>
    </source>
</evidence>
<dbReference type="GO" id="GO:0005886">
    <property type="term" value="C:plasma membrane"/>
    <property type="evidence" value="ECO:0007669"/>
    <property type="project" value="UniProtKB-SubCell"/>
</dbReference>
<dbReference type="EMBL" id="DXHX01000044">
    <property type="protein sequence ID" value="HIV74067.1"/>
    <property type="molecule type" value="Genomic_DNA"/>
</dbReference>